<gene>
    <name evidence="4" type="ORF">E4N74_12870</name>
</gene>
<dbReference type="RefSeq" id="WP_255818094.1">
    <property type="nucleotide sequence ID" value="NZ_CP038804.1"/>
</dbReference>
<protein>
    <submittedName>
        <fullName evidence="4">TetR/AcrR family transcriptional regulator</fullName>
    </submittedName>
</protein>
<dbReference type="InterPro" id="IPR001647">
    <property type="entry name" value="HTH_TetR"/>
</dbReference>
<proteinExistence type="predicted"/>
<evidence type="ECO:0000313" key="4">
    <source>
        <dbReference type="EMBL" id="UTY34793.1"/>
    </source>
</evidence>
<dbReference type="Pfam" id="PF21626">
    <property type="entry name" value="TetR-C_39"/>
    <property type="match status" value="1"/>
</dbReference>
<keyword evidence="1 2" id="KW-0238">DNA-binding</keyword>
<name>A0AAE9MXA6_9SPIR</name>
<dbReference type="Pfam" id="PF00440">
    <property type="entry name" value="TetR_N"/>
    <property type="match status" value="1"/>
</dbReference>
<dbReference type="Gene3D" id="1.10.357.10">
    <property type="entry name" value="Tetracycline Repressor, domain 2"/>
    <property type="match status" value="1"/>
</dbReference>
<dbReference type="Proteomes" id="UP001058682">
    <property type="component" value="Chromosome"/>
</dbReference>
<evidence type="ECO:0000259" key="3">
    <source>
        <dbReference type="PROSITE" id="PS50977"/>
    </source>
</evidence>
<feature type="DNA-binding region" description="H-T-H motif" evidence="2">
    <location>
        <begin position="34"/>
        <end position="53"/>
    </location>
</feature>
<reference evidence="4" key="1">
    <citation type="submission" date="2019-04" db="EMBL/GenBank/DDBJ databases">
        <title>Whole genome sequencing of oral phylogroup 2 treponemes.</title>
        <authorList>
            <person name="Chan Y."/>
            <person name="Zeng H.H."/>
            <person name="Yu X.L."/>
            <person name="Leung W.K."/>
            <person name="Watt R.M."/>
        </authorList>
    </citation>
    <scope>NUCLEOTIDE SEQUENCE</scope>
    <source>
        <strain evidence="4">OMZ 835</strain>
    </source>
</reference>
<dbReference type="GO" id="GO:0003677">
    <property type="term" value="F:DNA binding"/>
    <property type="evidence" value="ECO:0007669"/>
    <property type="project" value="UniProtKB-UniRule"/>
</dbReference>
<organism evidence="4 5">
    <name type="scientific">Treponema putidum</name>
    <dbReference type="NCBI Taxonomy" id="221027"/>
    <lineage>
        <taxon>Bacteria</taxon>
        <taxon>Pseudomonadati</taxon>
        <taxon>Spirochaetota</taxon>
        <taxon>Spirochaetia</taxon>
        <taxon>Spirochaetales</taxon>
        <taxon>Treponemataceae</taxon>
        <taxon>Treponema</taxon>
    </lineage>
</organism>
<dbReference type="SUPFAM" id="SSF46689">
    <property type="entry name" value="Homeodomain-like"/>
    <property type="match status" value="1"/>
</dbReference>
<sequence>MPKKTFLNLPQEKQQRILETCKKEFEKKPIFQASVSDIVNTLGIARGSFYQYFENLEECFFTILSSENMDVHALFQESLQENDNDFFNALLRYAGILSKELYKKSKRNLYKNRFLYWTPDLDKAWLEYRKKYLQTEKVAEMEKIYFSNLKKSSLSLSTYEDIKELIEYTKAIVHNLISRSFIENWKPEEFIEQFQKQIMWMKNGLKSGN</sequence>
<evidence type="ECO:0000313" key="5">
    <source>
        <dbReference type="Proteomes" id="UP001058682"/>
    </source>
</evidence>
<accession>A0AAE9MXA6</accession>
<dbReference type="InterPro" id="IPR049443">
    <property type="entry name" value="TetR_YgfC-like_C"/>
</dbReference>
<feature type="domain" description="HTH tetR-type" evidence="3">
    <location>
        <begin position="11"/>
        <end position="71"/>
    </location>
</feature>
<evidence type="ECO:0000256" key="2">
    <source>
        <dbReference type="PROSITE-ProRule" id="PRU00335"/>
    </source>
</evidence>
<dbReference type="InterPro" id="IPR009057">
    <property type="entry name" value="Homeodomain-like_sf"/>
</dbReference>
<dbReference type="EMBL" id="CP038804">
    <property type="protein sequence ID" value="UTY34793.1"/>
    <property type="molecule type" value="Genomic_DNA"/>
</dbReference>
<dbReference type="PROSITE" id="PS50977">
    <property type="entry name" value="HTH_TETR_2"/>
    <property type="match status" value="1"/>
</dbReference>
<dbReference type="AlphaFoldDB" id="A0AAE9MXA6"/>
<evidence type="ECO:0000256" key="1">
    <source>
        <dbReference type="ARBA" id="ARBA00023125"/>
    </source>
</evidence>